<evidence type="ECO:0000313" key="3">
    <source>
        <dbReference type="Proteomes" id="UP000256913"/>
    </source>
</evidence>
<reference evidence="2 3" key="1">
    <citation type="submission" date="2018-08" db="EMBL/GenBank/DDBJ databases">
        <title>Sequencing the genomes of 1000 actinobacteria strains.</title>
        <authorList>
            <person name="Klenk H.-P."/>
        </authorList>
    </citation>
    <scope>NUCLEOTIDE SEQUENCE [LARGE SCALE GENOMIC DNA]</scope>
    <source>
        <strain evidence="2 3">DSM 44099</strain>
    </source>
</reference>
<organism evidence="2 3">
    <name type="scientific">Asanoa ferruginea</name>
    <dbReference type="NCBI Taxonomy" id="53367"/>
    <lineage>
        <taxon>Bacteria</taxon>
        <taxon>Bacillati</taxon>
        <taxon>Actinomycetota</taxon>
        <taxon>Actinomycetes</taxon>
        <taxon>Micromonosporales</taxon>
        <taxon>Micromonosporaceae</taxon>
        <taxon>Asanoa</taxon>
    </lineage>
</organism>
<feature type="compositionally biased region" description="Low complexity" evidence="1">
    <location>
        <begin position="177"/>
        <end position="218"/>
    </location>
</feature>
<keyword evidence="3" id="KW-1185">Reference proteome</keyword>
<protein>
    <submittedName>
        <fullName evidence="2">Uncharacterized protein</fullName>
    </submittedName>
</protein>
<name>A0A3D9ZDN3_9ACTN</name>
<evidence type="ECO:0000313" key="2">
    <source>
        <dbReference type="EMBL" id="REF94562.1"/>
    </source>
</evidence>
<gene>
    <name evidence="2" type="ORF">DFJ67_0500</name>
</gene>
<accession>A0A3D9ZDN3</accession>
<feature type="compositionally biased region" description="Low complexity" evidence="1">
    <location>
        <begin position="139"/>
        <end position="152"/>
    </location>
</feature>
<feature type="compositionally biased region" description="Pro residues" evidence="1">
    <location>
        <begin position="222"/>
        <end position="241"/>
    </location>
</feature>
<sequence length="241" mass="25785">MGTRSFVQLGAPPCPHPQILVCGLRPTRRSTPTLRVGYGFLVKAAAAWRSVCVGRRRTPLQRSPHGLTPPPRRSDDEGAPAATSAPDTRANAATASRWMTKGRPLPLQRPTHGLTPPARRSVTNRRRPPPLQRPPRGTPPRGGSSPMSGGRRYLSTHQPRKRRHRVAADDEWAAPGATSAPNTRANAAAGAAVGDQSPAPTAASTPAPRNTAARRQPTNEWLPPPPQHPPPASTPPPRRGR</sequence>
<comment type="caution">
    <text evidence="2">The sequence shown here is derived from an EMBL/GenBank/DDBJ whole genome shotgun (WGS) entry which is preliminary data.</text>
</comment>
<feature type="region of interest" description="Disordered" evidence="1">
    <location>
        <begin position="59"/>
        <end position="241"/>
    </location>
</feature>
<feature type="compositionally biased region" description="Pro residues" evidence="1">
    <location>
        <begin position="129"/>
        <end position="138"/>
    </location>
</feature>
<proteinExistence type="predicted"/>
<evidence type="ECO:0000256" key="1">
    <source>
        <dbReference type="SAM" id="MobiDB-lite"/>
    </source>
</evidence>
<dbReference type="EMBL" id="QUMQ01000001">
    <property type="protein sequence ID" value="REF94562.1"/>
    <property type="molecule type" value="Genomic_DNA"/>
</dbReference>
<dbReference type="Proteomes" id="UP000256913">
    <property type="component" value="Unassembled WGS sequence"/>
</dbReference>
<dbReference type="AlphaFoldDB" id="A0A3D9ZDN3"/>